<accession>X5DKN0</accession>
<dbReference type="HOGENOM" id="CLU_108491_0_0_10"/>
<evidence type="ECO:0000313" key="1">
    <source>
        <dbReference type="EMBL" id="AHW61117.1"/>
    </source>
</evidence>
<dbReference type="EMBL" id="FOHT01000056">
    <property type="protein sequence ID" value="SEU14592.1"/>
    <property type="molecule type" value="Genomic_DNA"/>
</dbReference>
<dbReference type="Proteomes" id="UP000023772">
    <property type="component" value="Chromosome"/>
</dbReference>
<proteinExistence type="predicted"/>
<name>X5DKN0_9BACT</name>
<evidence type="ECO:0000313" key="4">
    <source>
        <dbReference type="Proteomes" id="UP000181981"/>
    </source>
</evidence>
<sequence>MVTKKTLSEAEALEQYRVSLENVETQPEIAAAMTEFGYDAALITEGKALLSETRQAFDLNVTEDDETSEVYAAFKLLKANLENSYSLARKKAKVIFRNDQKTLDKLGVSGSLPRAYVKWLETVKKFYSVAEKDNQIQTKLLRLKITAEDITAANTLIGEMETARAEYLREKGESQDATKAKDAAFAKMDDWMSEFYAVAKIALEDSPQLLESLGKFVRS</sequence>
<dbReference type="Proteomes" id="UP000181981">
    <property type="component" value="Unassembled WGS sequence"/>
</dbReference>
<dbReference type="eggNOG" id="ENOG502ZTCA">
    <property type="taxonomic scope" value="Bacteria"/>
</dbReference>
<evidence type="ECO:0000313" key="2">
    <source>
        <dbReference type="EMBL" id="SEU14592.1"/>
    </source>
</evidence>
<protein>
    <submittedName>
        <fullName evidence="2">Uncharacterized protein</fullName>
    </submittedName>
</protein>
<dbReference type="OrthoDB" id="1120922at2"/>
<organism evidence="2 4">
    <name type="scientific">Draconibacterium orientale</name>
    <dbReference type="NCBI Taxonomy" id="1168034"/>
    <lineage>
        <taxon>Bacteria</taxon>
        <taxon>Pseudomonadati</taxon>
        <taxon>Bacteroidota</taxon>
        <taxon>Bacteroidia</taxon>
        <taxon>Marinilabiliales</taxon>
        <taxon>Prolixibacteraceae</taxon>
        <taxon>Draconibacterium</taxon>
    </lineage>
</organism>
<keyword evidence="3" id="KW-1185">Reference proteome</keyword>
<dbReference type="AlphaFoldDB" id="X5DKN0"/>
<dbReference type="EMBL" id="CP007451">
    <property type="protein sequence ID" value="AHW61117.1"/>
    <property type="molecule type" value="Genomic_DNA"/>
</dbReference>
<dbReference type="RefSeq" id="WP_038562379.1">
    <property type="nucleotide sequence ID" value="NZ_FOHT01000056.1"/>
</dbReference>
<gene>
    <name evidence="1" type="ORF">FH5T_19865</name>
    <name evidence="2" type="ORF">SAMN05444285_15611</name>
</gene>
<evidence type="ECO:0000313" key="3">
    <source>
        <dbReference type="Proteomes" id="UP000023772"/>
    </source>
</evidence>
<reference evidence="2 4" key="2">
    <citation type="submission" date="2016-10" db="EMBL/GenBank/DDBJ databases">
        <authorList>
            <person name="de Groot N.N."/>
        </authorList>
    </citation>
    <scope>NUCLEOTIDE SEQUENCE [LARGE SCALE GENOMIC DNA]</scope>
    <source>
        <strain evidence="2 4">DSM 25947</strain>
    </source>
</reference>
<dbReference type="KEGG" id="dori:FH5T_19865"/>
<reference evidence="1 3" key="1">
    <citation type="submission" date="2014-03" db="EMBL/GenBank/DDBJ databases">
        <title>Complete genome sequence of a deeply braunched marine Bacteroidia bacterium Draconibacterium orientale type strain FH5T.</title>
        <authorList>
            <person name="Li X."/>
            <person name="Wang X."/>
            <person name="Xie Z."/>
            <person name="Du Z."/>
            <person name="Chen G."/>
        </authorList>
    </citation>
    <scope>NUCLEOTIDE SEQUENCE [LARGE SCALE GENOMIC DNA]</scope>
    <source>
        <strain evidence="1 3">FH5</strain>
    </source>
</reference>